<comment type="caution">
    <text evidence="14">The sequence shown here is derived from an EMBL/GenBank/DDBJ whole genome shotgun (WGS) entry which is preliminary data.</text>
</comment>
<reference evidence="14" key="2">
    <citation type="submission" date="2020-09" db="EMBL/GenBank/DDBJ databases">
        <authorList>
            <person name="Sun Q."/>
            <person name="Kim S."/>
        </authorList>
    </citation>
    <scope>NUCLEOTIDE SEQUENCE</scope>
    <source>
        <strain evidence="14">KCTC 32513</strain>
    </source>
</reference>
<dbReference type="RefSeq" id="WP_189498444.1">
    <property type="nucleotide sequence ID" value="NZ_BMZH01000009.1"/>
</dbReference>
<evidence type="ECO:0000256" key="5">
    <source>
        <dbReference type="ARBA" id="ARBA00022598"/>
    </source>
</evidence>
<dbReference type="InterPro" id="IPR014729">
    <property type="entry name" value="Rossmann-like_a/b/a_fold"/>
</dbReference>
<dbReference type="EC" id="6.1.1.16" evidence="12"/>
<comment type="cofactor">
    <cofactor evidence="12">
        <name>Zn(2+)</name>
        <dbReference type="ChEBI" id="CHEBI:29105"/>
    </cofactor>
    <text evidence="12">Binds 1 zinc ion per subunit.</text>
</comment>
<evidence type="ECO:0000256" key="6">
    <source>
        <dbReference type="ARBA" id="ARBA00022723"/>
    </source>
</evidence>
<sequence>MQNQAHPLSLYDSLKREVRPFVPLNDPPTTDKPVTMYNCGPTVYSYAHIGNARAAVVADVLFRVLRHIYGDDHVRYARNLTDVDDRIIASAMEQGVPISEITEKYARIYNEDLAALNCLPPTVQPKATEHIQGMADIIVTLLEKDAAYIADGHVYFDVTKDEDYGKLSGRKMDDNLAGARVDVVSAKRNAADFVLWKPSPDGEPGWSQQQVSTSYFVDWKKYSDHDFASVPGRPGWHIECSAMAKETLGETIDIHCGGIDLKFPHHENEIAQSETCNGKTFANYWVHNEFLNMGKEKMSKSVGNVVLVHDLLKDWDGEVIRLALLKAHYRNELMWSEDLLRESKAQLDGWYKAIRDADVHPNRSALVDDRFAERLFNDLDTAEGISFFASFKKFINFSRQTDYKIGSQIEISGFSKPTHMEENAAANFVKSANLLGLLQRDPEEWFRGNASEDDSAEFDALATARHAARQAKDWAEADRIRDEGTARGIVFEDSADGTSWRKA</sequence>
<evidence type="ECO:0000256" key="12">
    <source>
        <dbReference type="HAMAP-Rule" id="MF_00041"/>
    </source>
</evidence>
<keyword evidence="10 12" id="KW-0648">Protein biosynthesis</keyword>
<comment type="subcellular location">
    <subcellularLocation>
        <location evidence="1 12">Cytoplasm</location>
    </subcellularLocation>
</comment>
<gene>
    <name evidence="12 14" type="primary">cysS</name>
    <name evidence="14" type="ORF">GCM10009069_22350</name>
</gene>
<dbReference type="NCBIfam" id="TIGR00435">
    <property type="entry name" value="cysS"/>
    <property type="match status" value="1"/>
</dbReference>
<dbReference type="GO" id="GO:0008270">
    <property type="term" value="F:zinc ion binding"/>
    <property type="evidence" value="ECO:0007669"/>
    <property type="project" value="UniProtKB-UniRule"/>
</dbReference>
<keyword evidence="5 12" id="KW-0436">Ligase</keyword>
<name>A0A8J3CS44_9PROT</name>
<evidence type="ECO:0000256" key="11">
    <source>
        <dbReference type="ARBA" id="ARBA00023146"/>
    </source>
</evidence>
<keyword evidence="15" id="KW-1185">Reference proteome</keyword>
<dbReference type="Gene3D" id="3.40.50.620">
    <property type="entry name" value="HUPs"/>
    <property type="match status" value="1"/>
</dbReference>
<dbReference type="CDD" id="cd00672">
    <property type="entry name" value="CysRS_core"/>
    <property type="match status" value="1"/>
</dbReference>
<feature type="binding site" evidence="12">
    <location>
        <position position="265"/>
    </location>
    <ligand>
        <name>Zn(2+)</name>
        <dbReference type="ChEBI" id="CHEBI:29105"/>
    </ligand>
</feature>
<feature type="short sequence motif" description="'KMSKS' region" evidence="12">
    <location>
        <begin position="297"/>
        <end position="301"/>
    </location>
</feature>
<dbReference type="InterPro" id="IPR015803">
    <property type="entry name" value="Cys-tRNA-ligase"/>
</dbReference>
<dbReference type="Proteomes" id="UP000634004">
    <property type="component" value="Unassembled WGS sequence"/>
</dbReference>
<dbReference type="AlphaFoldDB" id="A0A8J3CS44"/>
<dbReference type="InterPro" id="IPR015273">
    <property type="entry name" value="Cys-tRNA-synt_Ia_DALR"/>
</dbReference>
<keyword evidence="8 12" id="KW-0862">Zinc</keyword>
<evidence type="ECO:0000256" key="7">
    <source>
        <dbReference type="ARBA" id="ARBA00022741"/>
    </source>
</evidence>
<dbReference type="SUPFAM" id="SSF47323">
    <property type="entry name" value="Anticodon-binding domain of a subclass of class I aminoacyl-tRNA synthetases"/>
    <property type="match status" value="1"/>
</dbReference>
<evidence type="ECO:0000313" key="14">
    <source>
        <dbReference type="EMBL" id="GHA98919.1"/>
    </source>
</evidence>
<proteinExistence type="inferred from homology"/>
<keyword evidence="9 12" id="KW-0067">ATP-binding</keyword>
<feature type="binding site" evidence="12">
    <location>
        <position position="269"/>
    </location>
    <ligand>
        <name>Zn(2+)</name>
        <dbReference type="ChEBI" id="CHEBI:29105"/>
    </ligand>
</feature>
<keyword evidence="11 12" id="KW-0030">Aminoacyl-tRNA synthetase</keyword>
<evidence type="ECO:0000256" key="4">
    <source>
        <dbReference type="ARBA" id="ARBA00022490"/>
    </source>
</evidence>
<dbReference type="PRINTS" id="PR00983">
    <property type="entry name" value="TRNASYNTHCYS"/>
</dbReference>
<dbReference type="PANTHER" id="PTHR10890:SF3">
    <property type="entry name" value="CYSTEINE--TRNA LIGASE, CYTOPLASMIC"/>
    <property type="match status" value="1"/>
</dbReference>
<dbReference type="SUPFAM" id="SSF52374">
    <property type="entry name" value="Nucleotidylyl transferase"/>
    <property type="match status" value="1"/>
</dbReference>
<dbReference type="GO" id="GO:0004817">
    <property type="term" value="F:cysteine-tRNA ligase activity"/>
    <property type="evidence" value="ECO:0007669"/>
    <property type="project" value="UniProtKB-UniRule"/>
</dbReference>
<evidence type="ECO:0000313" key="15">
    <source>
        <dbReference type="Proteomes" id="UP000634004"/>
    </source>
</evidence>
<feature type="binding site" evidence="12">
    <location>
        <position position="39"/>
    </location>
    <ligand>
        <name>Zn(2+)</name>
        <dbReference type="ChEBI" id="CHEBI:29105"/>
    </ligand>
</feature>
<evidence type="ECO:0000256" key="9">
    <source>
        <dbReference type="ARBA" id="ARBA00022840"/>
    </source>
</evidence>
<dbReference type="InterPro" id="IPR024909">
    <property type="entry name" value="Cys-tRNA/MSH_ligase"/>
</dbReference>
<dbReference type="InterPro" id="IPR009080">
    <property type="entry name" value="tRNAsynth_Ia_anticodon-bd"/>
</dbReference>
<dbReference type="PANTHER" id="PTHR10890">
    <property type="entry name" value="CYSTEINYL-TRNA SYNTHETASE"/>
    <property type="match status" value="1"/>
</dbReference>
<feature type="domain" description="Cysteinyl-tRNA synthetase class Ia DALR" evidence="13">
    <location>
        <begin position="370"/>
        <end position="446"/>
    </location>
</feature>
<dbReference type="HAMAP" id="MF_00041">
    <property type="entry name" value="Cys_tRNA_synth"/>
    <property type="match status" value="1"/>
</dbReference>
<dbReference type="Pfam" id="PF23493">
    <property type="entry name" value="CysS_C"/>
    <property type="match status" value="1"/>
</dbReference>
<dbReference type="Gene3D" id="1.20.120.1910">
    <property type="entry name" value="Cysteine-tRNA ligase, C-terminal anti-codon recognition domain"/>
    <property type="match status" value="1"/>
</dbReference>
<evidence type="ECO:0000259" key="13">
    <source>
        <dbReference type="SMART" id="SM00840"/>
    </source>
</evidence>
<comment type="catalytic activity">
    <reaction evidence="12">
        <text>tRNA(Cys) + L-cysteine + ATP = L-cysteinyl-tRNA(Cys) + AMP + diphosphate</text>
        <dbReference type="Rhea" id="RHEA:17773"/>
        <dbReference type="Rhea" id="RHEA-COMP:9661"/>
        <dbReference type="Rhea" id="RHEA-COMP:9679"/>
        <dbReference type="ChEBI" id="CHEBI:30616"/>
        <dbReference type="ChEBI" id="CHEBI:33019"/>
        <dbReference type="ChEBI" id="CHEBI:35235"/>
        <dbReference type="ChEBI" id="CHEBI:78442"/>
        <dbReference type="ChEBI" id="CHEBI:78517"/>
        <dbReference type="ChEBI" id="CHEBI:456215"/>
        <dbReference type="EC" id="6.1.1.16"/>
    </reaction>
</comment>
<evidence type="ECO:0000256" key="2">
    <source>
        <dbReference type="ARBA" id="ARBA00005594"/>
    </source>
</evidence>
<evidence type="ECO:0000256" key="3">
    <source>
        <dbReference type="ARBA" id="ARBA00011245"/>
    </source>
</evidence>
<organism evidence="14 15">
    <name type="scientific">Algimonas arctica</name>
    <dbReference type="NCBI Taxonomy" id="1479486"/>
    <lineage>
        <taxon>Bacteria</taxon>
        <taxon>Pseudomonadati</taxon>
        <taxon>Pseudomonadota</taxon>
        <taxon>Alphaproteobacteria</taxon>
        <taxon>Maricaulales</taxon>
        <taxon>Robiginitomaculaceae</taxon>
        <taxon>Algimonas</taxon>
    </lineage>
</organism>
<feature type="short sequence motif" description="'HIGH' region" evidence="12">
    <location>
        <begin position="41"/>
        <end position="51"/>
    </location>
</feature>
<evidence type="ECO:0000256" key="8">
    <source>
        <dbReference type="ARBA" id="ARBA00022833"/>
    </source>
</evidence>
<comment type="similarity">
    <text evidence="2 12">Belongs to the class-I aminoacyl-tRNA synthetase family.</text>
</comment>
<dbReference type="SMART" id="SM00840">
    <property type="entry name" value="DALR_2"/>
    <property type="match status" value="1"/>
</dbReference>
<dbReference type="GO" id="GO:0005829">
    <property type="term" value="C:cytosol"/>
    <property type="evidence" value="ECO:0007669"/>
    <property type="project" value="TreeGrafter"/>
</dbReference>
<keyword evidence="4 12" id="KW-0963">Cytoplasm</keyword>
<evidence type="ECO:0000256" key="10">
    <source>
        <dbReference type="ARBA" id="ARBA00022917"/>
    </source>
</evidence>
<dbReference type="GO" id="GO:0006423">
    <property type="term" value="P:cysteinyl-tRNA aminoacylation"/>
    <property type="evidence" value="ECO:0007669"/>
    <property type="project" value="UniProtKB-UniRule"/>
</dbReference>
<dbReference type="Pfam" id="PF01406">
    <property type="entry name" value="tRNA-synt_1e"/>
    <property type="match status" value="1"/>
</dbReference>
<dbReference type="GO" id="GO:0005524">
    <property type="term" value="F:ATP binding"/>
    <property type="evidence" value="ECO:0007669"/>
    <property type="project" value="UniProtKB-UniRule"/>
</dbReference>
<accession>A0A8J3CS44</accession>
<keyword evidence="7 12" id="KW-0547">Nucleotide-binding</keyword>
<dbReference type="InterPro" id="IPR032678">
    <property type="entry name" value="tRNA-synt_1_cat_dom"/>
</dbReference>
<protein>
    <recommendedName>
        <fullName evidence="12">Cysteine--tRNA ligase</fullName>
        <ecNumber evidence="12">6.1.1.16</ecNumber>
    </recommendedName>
    <alternativeName>
        <fullName evidence="12">Cysteinyl-tRNA synthetase</fullName>
        <shortName evidence="12">CysRS</shortName>
    </alternativeName>
</protein>
<keyword evidence="6 12" id="KW-0479">Metal-binding</keyword>
<evidence type="ECO:0000256" key="1">
    <source>
        <dbReference type="ARBA" id="ARBA00004496"/>
    </source>
</evidence>
<dbReference type="InterPro" id="IPR056411">
    <property type="entry name" value="CysS_C"/>
</dbReference>
<reference evidence="14" key="1">
    <citation type="journal article" date="2014" name="Int. J. Syst. Evol. Microbiol.">
        <title>Complete genome sequence of Corynebacterium casei LMG S-19264T (=DSM 44701T), isolated from a smear-ripened cheese.</title>
        <authorList>
            <consortium name="US DOE Joint Genome Institute (JGI-PGF)"/>
            <person name="Walter F."/>
            <person name="Albersmeier A."/>
            <person name="Kalinowski J."/>
            <person name="Ruckert C."/>
        </authorList>
    </citation>
    <scope>NUCLEOTIDE SEQUENCE</scope>
    <source>
        <strain evidence="14">KCTC 32513</strain>
    </source>
</reference>
<dbReference type="EMBL" id="BMZH01000009">
    <property type="protein sequence ID" value="GHA98919.1"/>
    <property type="molecule type" value="Genomic_DNA"/>
</dbReference>
<comment type="subunit">
    <text evidence="3 12">Monomer.</text>
</comment>
<feature type="binding site" evidence="12">
    <location>
        <position position="300"/>
    </location>
    <ligand>
        <name>ATP</name>
        <dbReference type="ChEBI" id="CHEBI:30616"/>
    </ligand>
</feature>
<feature type="binding site" evidence="12">
    <location>
        <position position="240"/>
    </location>
    <ligand>
        <name>Zn(2+)</name>
        <dbReference type="ChEBI" id="CHEBI:29105"/>
    </ligand>
</feature>